<sequence>MSGEASSSGFNLEGIDDVQGFPWANSGETPSISRDRYNHLCETVEMGNQAYRENRWDEAINRYTRASNIKPDDPFILSNRCASYLRYSQFLKSRSASDSEYRPLSGLDPTTYAGLALKDAEKVMHLQNNSVTSYILKANSLILLEKYELAQEIIRSGLQMNPLSNPLRNLEKSIKTTLGRRSHGRPQRSDEFDCTLCLKLLYEPITTPCGHSFCHACLFQSMDRYNKCPLCRTVLFISPRTCAISVTLKNIIEKTFPEEYAERKAENDSLINLGVDLLPLFVMDVILPCEKLALNIFEPRYRLMIRRIMEGNRRMGMVGFPLIPQLLYLVLPLSSLLAEASLLIMQAVHDSTTGSVADYACEVEIIECEPLPDGRFFLEVESRRRCRIVRHWDQDGYRVAEVEWIHDLCPAEGTRERHELLETANKAAAYAQQWLRNAQQVAGDRRRAELFKAEGLMPSPQDPERLSFWLNTLTSRRPTEKLDLLQIRDTPERIRRGLLYMKQEEQGCRLQ</sequence>
<dbReference type="InterPro" id="IPR013083">
    <property type="entry name" value="Znf_RING/FYVE/PHD"/>
</dbReference>
<dbReference type="Proteomes" id="UP000824120">
    <property type="component" value="Chromosome 3"/>
</dbReference>
<reference evidence="7 8" key="1">
    <citation type="submission" date="2020-09" db="EMBL/GenBank/DDBJ databases">
        <title>De no assembly of potato wild relative species, Solanum commersonii.</title>
        <authorList>
            <person name="Cho K."/>
        </authorList>
    </citation>
    <scope>NUCLEOTIDE SEQUENCE [LARGE SCALE GENOMIC DNA]</scope>
    <source>
        <strain evidence="7">LZ3.2</strain>
        <tissue evidence="7">Leaf</tissue>
    </source>
</reference>
<dbReference type="SUPFAM" id="SSF88697">
    <property type="entry name" value="PUA domain-like"/>
    <property type="match status" value="1"/>
</dbReference>
<feature type="domain" description="RING-type" evidence="5">
    <location>
        <begin position="194"/>
        <end position="232"/>
    </location>
</feature>
<dbReference type="Pfam" id="PF02190">
    <property type="entry name" value="LON_substr_bdg"/>
    <property type="match status" value="1"/>
</dbReference>
<evidence type="ECO:0000256" key="1">
    <source>
        <dbReference type="ARBA" id="ARBA00022723"/>
    </source>
</evidence>
<keyword evidence="1" id="KW-0479">Metal-binding</keyword>
<keyword evidence="3" id="KW-0862">Zinc</keyword>
<dbReference type="CDD" id="cd16514">
    <property type="entry name" value="RING-HC_LONFs_rpt2"/>
    <property type="match status" value="1"/>
</dbReference>
<dbReference type="SMART" id="SM00464">
    <property type="entry name" value="LON"/>
    <property type="match status" value="1"/>
</dbReference>
<dbReference type="SMART" id="SM00184">
    <property type="entry name" value="RING"/>
    <property type="match status" value="1"/>
</dbReference>
<evidence type="ECO:0000259" key="5">
    <source>
        <dbReference type="PROSITE" id="PS50089"/>
    </source>
</evidence>
<evidence type="ECO:0000313" key="7">
    <source>
        <dbReference type="EMBL" id="KAG5618527.1"/>
    </source>
</evidence>
<dbReference type="InterPro" id="IPR017907">
    <property type="entry name" value="Znf_RING_CS"/>
</dbReference>
<dbReference type="GO" id="GO:0008270">
    <property type="term" value="F:zinc ion binding"/>
    <property type="evidence" value="ECO:0007669"/>
    <property type="project" value="UniProtKB-KW"/>
</dbReference>
<dbReference type="Gene3D" id="3.30.40.10">
    <property type="entry name" value="Zinc/RING finger domain, C3HC4 (zinc finger)"/>
    <property type="match status" value="1"/>
</dbReference>
<keyword evidence="2 4" id="KW-0863">Zinc-finger</keyword>
<proteinExistence type="predicted"/>
<dbReference type="PROSITE" id="PS51787">
    <property type="entry name" value="LON_N"/>
    <property type="match status" value="1"/>
</dbReference>
<protein>
    <submittedName>
        <fullName evidence="7">Uncharacterized protein</fullName>
    </submittedName>
</protein>
<dbReference type="PANTHER" id="PTHR23327:SF42">
    <property type="entry name" value="LON PEPTIDASE N-TERMINAL DOMAIN AND RING FINGER PROTEIN C14F5.10C"/>
    <property type="match status" value="1"/>
</dbReference>
<gene>
    <name evidence="7" type="ORF">H5410_018351</name>
</gene>
<dbReference type="AlphaFoldDB" id="A0A9J6A353"/>
<dbReference type="InterPro" id="IPR001841">
    <property type="entry name" value="Znf_RING"/>
</dbReference>
<dbReference type="GO" id="GO:0005737">
    <property type="term" value="C:cytoplasm"/>
    <property type="evidence" value="ECO:0007669"/>
    <property type="project" value="UniProtKB-ARBA"/>
</dbReference>
<dbReference type="Pfam" id="PF13923">
    <property type="entry name" value="zf-C3HC4_2"/>
    <property type="match status" value="1"/>
</dbReference>
<dbReference type="InterPro" id="IPR011990">
    <property type="entry name" value="TPR-like_helical_dom_sf"/>
</dbReference>
<dbReference type="Gene3D" id="1.25.40.10">
    <property type="entry name" value="Tetratricopeptide repeat domain"/>
    <property type="match status" value="1"/>
</dbReference>
<evidence type="ECO:0000256" key="3">
    <source>
        <dbReference type="ARBA" id="ARBA00022833"/>
    </source>
</evidence>
<dbReference type="InterPro" id="IPR003111">
    <property type="entry name" value="Lon_prtase_N"/>
</dbReference>
<dbReference type="InterPro" id="IPR046336">
    <property type="entry name" value="Lon_prtase_N_sf"/>
</dbReference>
<dbReference type="SUPFAM" id="SSF57850">
    <property type="entry name" value="RING/U-box"/>
    <property type="match status" value="1"/>
</dbReference>
<organism evidence="7 8">
    <name type="scientific">Solanum commersonii</name>
    <name type="common">Commerson's wild potato</name>
    <name type="synonym">Commerson's nightshade</name>
    <dbReference type="NCBI Taxonomy" id="4109"/>
    <lineage>
        <taxon>Eukaryota</taxon>
        <taxon>Viridiplantae</taxon>
        <taxon>Streptophyta</taxon>
        <taxon>Embryophyta</taxon>
        <taxon>Tracheophyta</taxon>
        <taxon>Spermatophyta</taxon>
        <taxon>Magnoliopsida</taxon>
        <taxon>eudicotyledons</taxon>
        <taxon>Gunneridae</taxon>
        <taxon>Pentapetalae</taxon>
        <taxon>asterids</taxon>
        <taxon>lamiids</taxon>
        <taxon>Solanales</taxon>
        <taxon>Solanaceae</taxon>
        <taxon>Solanoideae</taxon>
        <taxon>Solaneae</taxon>
        <taxon>Solanum</taxon>
    </lineage>
</organism>
<dbReference type="OrthoDB" id="264917at2759"/>
<dbReference type="PANTHER" id="PTHR23327">
    <property type="entry name" value="RING FINGER PROTEIN 127"/>
    <property type="match status" value="1"/>
</dbReference>
<name>A0A9J6A353_SOLCO</name>
<dbReference type="SUPFAM" id="SSF48452">
    <property type="entry name" value="TPR-like"/>
    <property type="match status" value="1"/>
</dbReference>
<evidence type="ECO:0000313" key="8">
    <source>
        <dbReference type="Proteomes" id="UP000824120"/>
    </source>
</evidence>
<dbReference type="Gene3D" id="2.30.130.40">
    <property type="entry name" value="LON domain-like"/>
    <property type="match status" value="1"/>
</dbReference>
<feature type="domain" description="Lon N-terminal" evidence="6">
    <location>
        <begin position="275"/>
        <end position="505"/>
    </location>
</feature>
<dbReference type="GO" id="GO:0061630">
    <property type="term" value="F:ubiquitin protein ligase activity"/>
    <property type="evidence" value="ECO:0007669"/>
    <property type="project" value="TreeGrafter"/>
</dbReference>
<dbReference type="PROSITE" id="PS50089">
    <property type="entry name" value="ZF_RING_2"/>
    <property type="match status" value="1"/>
</dbReference>
<dbReference type="PROSITE" id="PS00518">
    <property type="entry name" value="ZF_RING_1"/>
    <property type="match status" value="1"/>
</dbReference>
<evidence type="ECO:0000259" key="6">
    <source>
        <dbReference type="PROSITE" id="PS51787"/>
    </source>
</evidence>
<evidence type="ECO:0000256" key="4">
    <source>
        <dbReference type="PROSITE-ProRule" id="PRU00175"/>
    </source>
</evidence>
<accession>A0A9J6A353</accession>
<dbReference type="EMBL" id="JACXVP010000003">
    <property type="protein sequence ID" value="KAG5618527.1"/>
    <property type="molecule type" value="Genomic_DNA"/>
</dbReference>
<evidence type="ECO:0000256" key="2">
    <source>
        <dbReference type="ARBA" id="ARBA00022771"/>
    </source>
</evidence>
<keyword evidence="8" id="KW-1185">Reference proteome</keyword>
<comment type="caution">
    <text evidence="7">The sequence shown here is derived from an EMBL/GenBank/DDBJ whole genome shotgun (WGS) entry which is preliminary data.</text>
</comment>
<dbReference type="InterPro" id="IPR015947">
    <property type="entry name" value="PUA-like_sf"/>
</dbReference>